<evidence type="ECO:0000313" key="4">
    <source>
        <dbReference type="Proteomes" id="UP000249688"/>
    </source>
</evidence>
<comment type="caution">
    <text evidence="3">The sequence shown here is derived from an EMBL/GenBank/DDBJ whole genome shotgun (WGS) entry which is preliminary data.</text>
</comment>
<dbReference type="Gene3D" id="3.40.190.150">
    <property type="entry name" value="Bordetella uptake gene, domain 1"/>
    <property type="match status" value="1"/>
</dbReference>
<accession>A0A2W7I258</accession>
<feature type="chain" id="PRO_5016006262" evidence="2">
    <location>
        <begin position="32"/>
        <end position="339"/>
    </location>
</feature>
<dbReference type="Pfam" id="PF03401">
    <property type="entry name" value="TctC"/>
    <property type="match status" value="1"/>
</dbReference>
<dbReference type="SUPFAM" id="SSF53850">
    <property type="entry name" value="Periplasmic binding protein-like II"/>
    <property type="match status" value="1"/>
</dbReference>
<proteinExistence type="inferred from homology"/>
<comment type="similarity">
    <text evidence="1">Belongs to the UPF0065 (bug) family.</text>
</comment>
<sequence length="339" mass="35206">MRAITWGGRSLTSRRSLLAAPALLLARPAFAAFPDRAITLVTGFAPGGSTDVAARLVADRMQTYLPAGTRIVVENRAGAGGTVASEWMKRQNPDGHMLMLVEASSHAVAPNAIRGGTRYDPLADFTPVAIVGTGPLVLITTPAFPARTPQEVVAAMRGLGTDGITYASSGVGSIPHLAAEMFRLATGSTAPFLHVPYRSGGQMVEAIAKDEGSFGIAVLASAAPQMRDGRVRGIALTSARRSPAFPDLPTLGETALPGFDLGTWNVILAPKGAPPEVVAVLNEAITRAIADPALKQRLLIAGVDAWEGPNSPADTGAFMAAELAKFREVVARTGVQLDA</sequence>
<keyword evidence="2" id="KW-0732">Signal</keyword>
<evidence type="ECO:0000256" key="2">
    <source>
        <dbReference type="SAM" id="SignalP"/>
    </source>
</evidence>
<feature type="signal peptide" evidence="2">
    <location>
        <begin position="1"/>
        <end position="31"/>
    </location>
</feature>
<reference evidence="3 4" key="1">
    <citation type="submission" date="2018-06" db="EMBL/GenBank/DDBJ databases">
        <title>Genomic Encyclopedia of Archaeal and Bacterial Type Strains, Phase II (KMG-II): from individual species to whole genera.</title>
        <authorList>
            <person name="Goeker M."/>
        </authorList>
    </citation>
    <scope>NUCLEOTIDE SEQUENCE [LARGE SCALE GENOMIC DNA]</scope>
    <source>
        <strain evidence="3 4">DSM 24525</strain>
    </source>
</reference>
<keyword evidence="3" id="KW-0675">Receptor</keyword>
<evidence type="ECO:0000313" key="3">
    <source>
        <dbReference type="EMBL" id="PZW41021.1"/>
    </source>
</evidence>
<dbReference type="AlphaFoldDB" id="A0A2W7I258"/>
<dbReference type="InterPro" id="IPR042100">
    <property type="entry name" value="Bug_dom1"/>
</dbReference>
<evidence type="ECO:0000256" key="1">
    <source>
        <dbReference type="ARBA" id="ARBA00006987"/>
    </source>
</evidence>
<dbReference type="Proteomes" id="UP000249688">
    <property type="component" value="Unassembled WGS sequence"/>
</dbReference>
<dbReference type="OrthoDB" id="8152957at2"/>
<dbReference type="EMBL" id="QKYU01000022">
    <property type="protein sequence ID" value="PZW41021.1"/>
    <property type="molecule type" value="Genomic_DNA"/>
</dbReference>
<name>A0A2W7I258_9PROT</name>
<dbReference type="PANTHER" id="PTHR42928:SF5">
    <property type="entry name" value="BLR1237 PROTEIN"/>
    <property type="match status" value="1"/>
</dbReference>
<dbReference type="PIRSF" id="PIRSF017082">
    <property type="entry name" value="YflP"/>
    <property type="match status" value="1"/>
</dbReference>
<keyword evidence="4" id="KW-1185">Reference proteome</keyword>
<dbReference type="RefSeq" id="WP_146422939.1">
    <property type="nucleotide sequence ID" value="NZ_QKYU01000022.1"/>
</dbReference>
<protein>
    <submittedName>
        <fullName evidence="3">Tripartite-type tricarboxylate transporter receptor subunit TctC</fullName>
    </submittedName>
</protein>
<dbReference type="InterPro" id="IPR005064">
    <property type="entry name" value="BUG"/>
</dbReference>
<gene>
    <name evidence="3" type="ORF">C8P66_1228</name>
</gene>
<organism evidence="3 4">
    <name type="scientific">Humitalea rosea</name>
    <dbReference type="NCBI Taxonomy" id="990373"/>
    <lineage>
        <taxon>Bacteria</taxon>
        <taxon>Pseudomonadati</taxon>
        <taxon>Pseudomonadota</taxon>
        <taxon>Alphaproteobacteria</taxon>
        <taxon>Acetobacterales</taxon>
        <taxon>Roseomonadaceae</taxon>
        <taxon>Humitalea</taxon>
    </lineage>
</organism>
<dbReference type="PANTHER" id="PTHR42928">
    <property type="entry name" value="TRICARBOXYLATE-BINDING PROTEIN"/>
    <property type="match status" value="1"/>
</dbReference>
<dbReference type="Gene3D" id="3.40.190.10">
    <property type="entry name" value="Periplasmic binding protein-like II"/>
    <property type="match status" value="1"/>
</dbReference>